<keyword evidence="3" id="KW-1133">Transmembrane helix</keyword>
<evidence type="ECO:0000259" key="5">
    <source>
        <dbReference type="Pfam" id="PF04893"/>
    </source>
</evidence>
<evidence type="ECO:0000256" key="2">
    <source>
        <dbReference type="ARBA" id="ARBA00022692"/>
    </source>
</evidence>
<accession>A0A6S6XZL7</accession>
<evidence type="ECO:0000256" key="4">
    <source>
        <dbReference type="ARBA" id="ARBA00023136"/>
    </source>
</evidence>
<dbReference type="AlphaFoldDB" id="A0A6S6XZL7"/>
<dbReference type="Pfam" id="PF04893">
    <property type="entry name" value="Yip1"/>
    <property type="match status" value="1"/>
</dbReference>
<evidence type="ECO:0000256" key="3">
    <source>
        <dbReference type="ARBA" id="ARBA00022989"/>
    </source>
</evidence>
<keyword evidence="7" id="KW-1185">Reference proteome</keyword>
<sequence length="187" mass="20042">MTTYQCANLSSVIRTAWFFLGRTHPSLSRVFFTIVLPLSLLPPVMLYYAGTYQGDIFMPGLAARNWLGIGLIFLVAELATVLAMAHVIRWIAAINGFAADRSHAALLAVAAPIPLWLSSLGLFVPNIFFNVALCCLALGLACIVIYHGVAVLLKVRDDTQAASIAYGIMGVGLIAWALLLIIVIPGG</sequence>
<feature type="domain" description="Yip1" evidence="5">
    <location>
        <begin position="22"/>
        <end position="179"/>
    </location>
</feature>
<dbReference type="EMBL" id="LR778301">
    <property type="protein sequence ID" value="CAB1369631.1"/>
    <property type="molecule type" value="Genomic_DNA"/>
</dbReference>
<evidence type="ECO:0000313" key="7">
    <source>
        <dbReference type="Proteomes" id="UP000515733"/>
    </source>
</evidence>
<dbReference type="OrthoDB" id="8526565at2"/>
<keyword evidence="4" id="KW-0472">Membrane</keyword>
<reference evidence="6 7" key="1">
    <citation type="submission" date="2020-03" db="EMBL/GenBank/DDBJ databases">
        <authorList>
            <consortium name="Genoscope - CEA"/>
            <person name="William W."/>
        </authorList>
    </citation>
    <scope>NUCLEOTIDE SEQUENCE [LARGE SCALE GENOMIC DNA]</scope>
    <source>
        <strain evidence="7">DSM 16959</strain>
    </source>
</reference>
<dbReference type="GO" id="GO:0016020">
    <property type="term" value="C:membrane"/>
    <property type="evidence" value="ECO:0007669"/>
    <property type="project" value="UniProtKB-SubCell"/>
</dbReference>
<protein>
    <recommendedName>
        <fullName evidence="5">Yip1 domain-containing protein</fullName>
    </recommendedName>
</protein>
<name>A0A6S6XZL7_9PROT</name>
<comment type="subcellular location">
    <subcellularLocation>
        <location evidence="1">Membrane</location>
        <topology evidence="1">Multi-pass membrane protein</topology>
    </subcellularLocation>
</comment>
<dbReference type="Proteomes" id="UP000515733">
    <property type="component" value="Chromosome"/>
</dbReference>
<organism evidence="6 7">
    <name type="scientific">Denitratisoma oestradiolicum</name>
    <dbReference type="NCBI Taxonomy" id="311182"/>
    <lineage>
        <taxon>Bacteria</taxon>
        <taxon>Pseudomonadati</taxon>
        <taxon>Pseudomonadota</taxon>
        <taxon>Betaproteobacteria</taxon>
        <taxon>Nitrosomonadales</taxon>
        <taxon>Sterolibacteriaceae</taxon>
        <taxon>Denitratisoma</taxon>
    </lineage>
</organism>
<dbReference type="InterPro" id="IPR006977">
    <property type="entry name" value="Yip1_dom"/>
</dbReference>
<keyword evidence="2" id="KW-0812">Transmembrane</keyword>
<evidence type="ECO:0000313" key="6">
    <source>
        <dbReference type="EMBL" id="CAB1369631.1"/>
    </source>
</evidence>
<dbReference type="RefSeq" id="WP_145771233.1">
    <property type="nucleotide sequence ID" value="NZ_LR778301.1"/>
</dbReference>
<dbReference type="KEGG" id="doe:DENOEST_2466"/>
<evidence type="ECO:0000256" key="1">
    <source>
        <dbReference type="ARBA" id="ARBA00004141"/>
    </source>
</evidence>
<proteinExistence type="predicted"/>
<gene>
    <name evidence="6" type="ORF">DENOEST_2466</name>
</gene>